<organism evidence="1 2">
    <name type="scientific">Tetranychus urticae</name>
    <name type="common">Two-spotted spider mite</name>
    <dbReference type="NCBI Taxonomy" id="32264"/>
    <lineage>
        <taxon>Eukaryota</taxon>
        <taxon>Metazoa</taxon>
        <taxon>Ecdysozoa</taxon>
        <taxon>Arthropoda</taxon>
        <taxon>Chelicerata</taxon>
        <taxon>Arachnida</taxon>
        <taxon>Acari</taxon>
        <taxon>Acariformes</taxon>
        <taxon>Trombidiformes</taxon>
        <taxon>Prostigmata</taxon>
        <taxon>Eleutherengona</taxon>
        <taxon>Raphignathae</taxon>
        <taxon>Tetranychoidea</taxon>
        <taxon>Tetranychidae</taxon>
        <taxon>Tetranychus</taxon>
    </lineage>
</organism>
<dbReference type="Proteomes" id="UP000015104">
    <property type="component" value="Unassembled WGS sequence"/>
</dbReference>
<dbReference type="HOGENOM" id="CLU_1171997_0_0_1"/>
<accession>T1K6X2</accession>
<evidence type="ECO:0000313" key="2">
    <source>
        <dbReference type="Proteomes" id="UP000015104"/>
    </source>
</evidence>
<dbReference type="EMBL" id="CAEY01001797">
    <property type="status" value="NOT_ANNOTATED_CDS"/>
    <property type="molecule type" value="Genomic_DNA"/>
</dbReference>
<sequence length="237" mass="27699">MDYQVLIKSFLSVILTVTIFPSSVSSLREIEFLSSLFQDRYGNAIPSEILNGVLDRRMDKINELKENGNLTSEELVFCDFAIHSLEFMQVLLKSSQETEHLAHDILIKSYMDIVQSFHSLFNDTKVPSIEYESVESLNKVMNEYSNLTNYPMEKMKMLIKDYKSDFNLLIDYRMDEKRNSALLIDALETLQCEIVATAESDDKLKGFKRRSAKQETMRIAWQRFELIVKVFKKRFIN</sequence>
<dbReference type="EnsemblMetazoa" id="tetur06g02050.1">
    <property type="protein sequence ID" value="tetur06g02050.1"/>
    <property type="gene ID" value="tetur06g02050"/>
</dbReference>
<reference evidence="1" key="2">
    <citation type="submission" date="2015-06" db="UniProtKB">
        <authorList>
            <consortium name="EnsemblMetazoa"/>
        </authorList>
    </citation>
    <scope>IDENTIFICATION</scope>
</reference>
<keyword evidence="2" id="KW-1185">Reference proteome</keyword>
<reference evidence="2" key="1">
    <citation type="submission" date="2011-08" db="EMBL/GenBank/DDBJ databases">
        <authorList>
            <person name="Rombauts S."/>
        </authorList>
    </citation>
    <scope>NUCLEOTIDE SEQUENCE</scope>
    <source>
        <strain evidence="2">London</strain>
    </source>
</reference>
<evidence type="ECO:0000313" key="1">
    <source>
        <dbReference type="EnsemblMetazoa" id="tetur06g02050.1"/>
    </source>
</evidence>
<name>T1K6X2_TETUR</name>
<protein>
    <submittedName>
        <fullName evidence="1">Uncharacterized protein</fullName>
    </submittedName>
</protein>
<dbReference type="KEGG" id="tut:107361018"/>
<proteinExistence type="predicted"/>
<gene>
    <name evidence="1" type="primary">107361018</name>
</gene>
<dbReference type="AlphaFoldDB" id="T1K6X2"/>